<evidence type="ECO:0000256" key="5">
    <source>
        <dbReference type="ARBA" id="ARBA00022485"/>
    </source>
</evidence>
<dbReference type="CDD" id="cd01335">
    <property type="entry name" value="Radical_SAM"/>
    <property type="match status" value="1"/>
</dbReference>
<sequence length="336" mass="37279">MNYMSIANKVLEGYEITNEEALKILESLDEDLLSLLHAAYKIRKAYFGNKVKLNMIINTKSGLCPENCGYCSQSIVSKAPVEKYAMMTKEEIVAGAERAASLNVGTYCIVASGRGPVKREIDIVVDAVKSIKEKYKDMTICACLGILKPEQAQRLKEAGVNRYNHNINTSANHHANITTSHTYDDRVTTVELVKEAGISPCSGVIVGMRETKEDVISMARSLRALDADSIPVNFLNAIDGTPLQGTRELNPRYCLKVLSLFRFINPTKEIRVSGGREVNLGTLQPLSLYPANSIFLGDYLTTEGQPNEQDKKMLEDLGFEIDIEPLKQKQLQNINN</sequence>
<evidence type="ECO:0000256" key="8">
    <source>
        <dbReference type="ARBA" id="ARBA00022714"/>
    </source>
</evidence>
<comment type="subunit">
    <text evidence="3 16">Homodimer.</text>
</comment>
<feature type="domain" description="Radical SAM core" evidence="18">
    <location>
        <begin position="46"/>
        <end position="276"/>
    </location>
</feature>
<dbReference type="InterPro" id="IPR058240">
    <property type="entry name" value="rSAM_sf"/>
</dbReference>
<dbReference type="GO" id="GO:0005506">
    <property type="term" value="F:iron ion binding"/>
    <property type="evidence" value="ECO:0007669"/>
    <property type="project" value="UniProtKB-UniRule"/>
</dbReference>
<evidence type="ECO:0000256" key="14">
    <source>
        <dbReference type="ARBA" id="ARBA00057568"/>
    </source>
</evidence>
<dbReference type="GO" id="GO:0051539">
    <property type="term" value="F:4 iron, 4 sulfur cluster binding"/>
    <property type="evidence" value="ECO:0007669"/>
    <property type="project" value="UniProtKB-KW"/>
</dbReference>
<dbReference type="SUPFAM" id="SSF102114">
    <property type="entry name" value="Radical SAM enzymes"/>
    <property type="match status" value="1"/>
</dbReference>
<protein>
    <recommendedName>
        <fullName evidence="15 16">Biotin synthase</fullName>
        <ecNumber evidence="4 16">2.8.1.6</ecNumber>
    </recommendedName>
</protein>
<gene>
    <name evidence="16 19" type="primary">bioB</name>
    <name evidence="19" type="ORF">EKG35_01605</name>
</gene>
<feature type="binding site" evidence="16 17">
    <location>
        <position position="108"/>
    </location>
    <ligand>
        <name>[2Fe-2S] cluster</name>
        <dbReference type="ChEBI" id="CHEBI:190135"/>
    </ligand>
</feature>
<name>A0A431UX24_9BACI</name>
<evidence type="ECO:0000256" key="10">
    <source>
        <dbReference type="ARBA" id="ARBA00022756"/>
    </source>
</evidence>
<dbReference type="PROSITE" id="PS51918">
    <property type="entry name" value="RADICAL_SAM"/>
    <property type="match status" value="1"/>
</dbReference>
<dbReference type="InterPro" id="IPR024177">
    <property type="entry name" value="Biotin_synthase"/>
</dbReference>
<dbReference type="GO" id="GO:0004076">
    <property type="term" value="F:biotin synthase activity"/>
    <property type="evidence" value="ECO:0007669"/>
    <property type="project" value="UniProtKB-UniRule"/>
</dbReference>
<feature type="binding site" evidence="16 17">
    <location>
        <position position="271"/>
    </location>
    <ligand>
        <name>[2Fe-2S] cluster</name>
        <dbReference type="ChEBI" id="CHEBI:190135"/>
    </ligand>
</feature>
<evidence type="ECO:0000256" key="13">
    <source>
        <dbReference type="ARBA" id="ARBA00051157"/>
    </source>
</evidence>
<evidence type="ECO:0000256" key="11">
    <source>
        <dbReference type="ARBA" id="ARBA00023004"/>
    </source>
</evidence>
<keyword evidence="6 16" id="KW-0808">Transferase</keyword>
<evidence type="ECO:0000256" key="12">
    <source>
        <dbReference type="ARBA" id="ARBA00023014"/>
    </source>
</evidence>
<dbReference type="InterPro" id="IPR010722">
    <property type="entry name" value="BATS_dom"/>
</dbReference>
<evidence type="ECO:0000313" key="19">
    <source>
        <dbReference type="EMBL" id="RTQ96092.1"/>
    </source>
</evidence>
<feature type="binding site" evidence="16 17">
    <location>
        <position position="64"/>
    </location>
    <ligand>
        <name>[4Fe-4S] cluster</name>
        <dbReference type="ChEBI" id="CHEBI:49883"/>
        <note>4Fe-4S-S-AdoMet</note>
    </ligand>
</feature>
<evidence type="ECO:0000256" key="6">
    <source>
        <dbReference type="ARBA" id="ARBA00022679"/>
    </source>
</evidence>
<proteinExistence type="inferred from homology"/>
<dbReference type="PANTHER" id="PTHR22976">
    <property type="entry name" value="BIOTIN SYNTHASE"/>
    <property type="match status" value="1"/>
</dbReference>
<dbReference type="SFLD" id="SFLDG01060">
    <property type="entry name" value="BATS_domain_containing"/>
    <property type="match status" value="1"/>
</dbReference>
<keyword evidence="20" id="KW-1185">Reference proteome</keyword>
<feature type="binding site" evidence="16 17">
    <location>
        <position position="201"/>
    </location>
    <ligand>
        <name>[2Fe-2S] cluster</name>
        <dbReference type="ChEBI" id="CHEBI:190135"/>
    </ligand>
</feature>
<dbReference type="InterPro" id="IPR013785">
    <property type="entry name" value="Aldolase_TIM"/>
</dbReference>
<evidence type="ECO:0000313" key="20">
    <source>
        <dbReference type="Proteomes" id="UP000276349"/>
    </source>
</evidence>
<comment type="pathway">
    <text evidence="1 16">Cofactor biosynthesis; biotin biosynthesis; biotin from 7,8-diaminononanoate: step 2/2.</text>
</comment>
<keyword evidence="12 16" id="KW-0411">Iron-sulfur</keyword>
<keyword evidence="5 16" id="KW-0004">4Fe-4S</keyword>
<organism evidence="19 20">
    <name type="scientific">Lysinibacillus telephonicus</name>
    <dbReference type="NCBI Taxonomy" id="1714840"/>
    <lineage>
        <taxon>Bacteria</taxon>
        <taxon>Bacillati</taxon>
        <taxon>Bacillota</taxon>
        <taxon>Bacilli</taxon>
        <taxon>Bacillales</taxon>
        <taxon>Bacillaceae</taxon>
        <taxon>Lysinibacillus</taxon>
    </lineage>
</organism>
<dbReference type="RefSeq" id="WP_126292566.1">
    <property type="nucleotide sequence ID" value="NZ_CP155468.1"/>
</dbReference>
<keyword evidence="7 16" id="KW-0949">S-adenosyl-L-methionine</keyword>
<evidence type="ECO:0000256" key="2">
    <source>
        <dbReference type="ARBA" id="ARBA00010765"/>
    </source>
</evidence>
<evidence type="ECO:0000256" key="16">
    <source>
        <dbReference type="HAMAP-Rule" id="MF_01694"/>
    </source>
</evidence>
<dbReference type="UniPathway" id="UPA00078">
    <property type="reaction ID" value="UER00162"/>
</dbReference>
<dbReference type="SFLD" id="SFLDG01278">
    <property type="entry name" value="biotin_synthase_like"/>
    <property type="match status" value="1"/>
</dbReference>
<comment type="catalytic activity">
    <reaction evidence="13 16">
        <text>(4R,5S)-dethiobiotin + (sulfur carrier)-SH + 2 reduced [2Fe-2S]-[ferredoxin] + 2 S-adenosyl-L-methionine = (sulfur carrier)-H + biotin + 2 5'-deoxyadenosine + 2 L-methionine + 2 oxidized [2Fe-2S]-[ferredoxin]</text>
        <dbReference type="Rhea" id="RHEA:22060"/>
        <dbReference type="Rhea" id="RHEA-COMP:10000"/>
        <dbReference type="Rhea" id="RHEA-COMP:10001"/>
        <dbReference type="Rhea" id="RHEA-COMP:14737"/>
        <dbReference type="Rhea" id="RHEA-COMP:14739"/>
        <dbReference type="ChEBI" id="CHEBI:17319"/>
        <dbReference type="ChEBI" id="CHEBI:29917"/>
        <dbReference type="ChEBI" id="CHEBI:33737"/>
        <dbReference type="ChEBI" id="CHEBI:33738"/>
        <dbReference type="ChEBI" id="CHEBI:57586"/>
        <dbReference type="ChEBI" id="CHEBI:57844"/>
        <dbReference type="ChEBI" id="CHEBI:59789"/>
        <dbReference type="ChEBI" id="CHEBI:64428"/>
        <dbReference type="ChEBI" id="CHEBI:149473"/>
        <dbReference type="EC" id="2.8.1.6"/>
    </reaction>
</comment>
<dbReference type="FunFam" id="3.20.20.70:FF:000026">
    <property type="entry name" value="Biotin synthase"/>
    <property type="match status" value="1"/>
</dbReference>
<comment type="function">
    <text evidence="14 16">Catalyzes the conversion of dethiobiotin (DTB) to biotin by the insertion of a sulfur atom into dethiobiotin via a radical-based mechanism.</text>
</comment>
<dbReference type="AlphaFoldDB" id="A0A431UX24"/>
<comment type="cofactor">
    <cofactor evidence="16">
        <name>[2Fe-2S] cluster</name>
        <dbReference type="ChEBI" id="CHEBI:190135"/>
    </cofactor>
    <text evidence="16">Binds 1 [2Fe-2S] cluster. The cluster is coordinated with 3 cysteines and 1 arginine.</text>
</comment>
<keyword evidence="10 16" id="KW-0093">Biotin biosynthesis</keyword>
<dbReference type="PIRSF" id="PIRSF001619">
    <property type="entry name" value="Biotin_synth"/>
    <property type="match status" value="1"/>
</dbReference>
<evidence type="ECO:0000256" key="7">
    <source>
        <dbReference type="ARBA" id="ARBA00022691"/>
    </source>
</evidence>
<feature type="binding site" evidence="16 17">
    <location>
        <position position="68"/>
    </location>
    <ligand>
        <name>[4Fe-4S] cluster</name>
        <dbReference type="ChEBI" id="CHEBI:49883"/>
        <note>4Fe-4S-S-AdoMet</note>
    </ligand>
</feature>
<dbReference type="SMART" id="SM00729">
    <property type="entry name" value="Elp3"/>
    <property type="match status" value="1"/>
</dbReference>
<evidence type="ECO:0000256" key="1">
    <source>
        <dbReference type="ARBA" id="ARBA00004942"/>
    </source>
</evidence>
<dbReference type="Gene3D" id="3.20.20.70">
    <property type="entry name" value="Aldolase class I"/>
    <property type="match status" value="1"/>
</dbReference>
<dbReference type="Pfam" id="PF04055">
    <property type="entry name" value="Radical_SAM"/>
    <property type="match status" value="1"/>
</dbReference>
<comment type="caution">
    <text evidence="19">The sequence shown here is derived from an EMBL/GenBank/DDBJ whole genome shotgun (WGS) entry which is preliminary data.</text>
</comment>
<evidence type="ECO:0000259" key="18">
    <source>
        <dbReference type="PROSITE" id="PS51918"/>
    </source>
</evidence>
<dbReference type="Pfam" id="PF06968">
    <property type="entry name" value="BATS"/>
    <property type="match status" value="1"/>
</dbReference>
<keyword evidence="9 16" id="KW-0479">Metal-binding</keyword>
<evidence type="ECO:0000256" key="4">
    <source>
        <dbReference type="ARBA" id="ARBA00012236"/>
    </source>
</evidence>
<comment type="cofactor">
    <cofactor evidence="17">
        <name>[2Fe-2S] cluster</name>
        <dbReference type="ChEBI" id="CHEBI:190135"/>
    </cofactor>
    <text evidence="17">Binds 1 [2Fe-2S] cluster. The cluster is coordinated with 3 cysteines and 1 arginine.</text>
</comment>
<dbReference type="InterPro" id="IPR002684">
    <property type="entry name" value="Biotin_synth/BioAB"/>
</dbReference>
<feature type="binding site" evidence="16 17">
    <location>
        <position position="71"/>
    </location>
    <ligand>
        <name>[4Fe-4S] cluster</name>
        <dbReference type="ChEBI" id="CHEBI:49883"/>
        <note>4Fe-4S-S-AdoMet</note>
    </ligand>
</feature>
<dbReference type="SMART" id="SM00876">
    <property type="entry name" value="BATS"/>
    <property type="match status" value="1"/>
</dbReference>
<keyword evidence="11 16" id="KW-0408">Iron</keyword>
<evidence type="ECO:0000256" key="15">
    <source>
        <dbReference type="ARBA" id="ARBA00070199"/>
    </source>
</evidence>
<dbReference type="NCBIfam" id="TIGR00433">
    <property type="entry name" value="bioB"/>
    <property type="match status" value="1"/>
</dbReference>
<reference evidence="19 20" key="1">
    <citation type="submission" date="2018-12" db="EMBL/GenBank/DDBJ databases">
        <authorList>
            <person name="Yu L."/>
        </authorList>
    </citation>
    <scope>NUCLEOTIDE SEQUENCE [LARGE SCALE GENOMIC DNA]</scope>
    <source>
        <strain evidence="19 20">S5H2222</strain>
    </source>
</reference>
<evidence type="ECO:0000256" key="17">
    <source>
        <dbReference type="PIRSR" id="PIRSR001619-1"/>
    </source>
</evidence>
<accession>A0A431UX24</accession>
<dbReference type="GO" id="GO:0009102">
    <property type="term" value="P:biotin biosynthetic process"/>
    <property type="evidence" value="ECO:0007669"/>
    <property type="project" value="UniProtKB-UniRule"/>
</dbReference>
<comment type="cofactor">
    <cofactor evidence="16 17">
        <name>[4Fe-4S] cluster</name>
        <dbReference type="ChEBI" id="CHEBI:49883"/>
    </cofactor>
    <text evidence="16 17">Binds 1 [4Fe-4S] cluster. The cluster is coordinated with 3 cysteines and an exchangeable S-adenosyl-L-methionine.</text>
</comment>
<dbReference type="EMBL" id="RXNR01000003">
    <property type="protein sequence ID" value="RTQ96092.1"/>
    <property type="molecule type" value="Genomic_DNA"/>
</dbReference>
<feature type="binding site" evidence="16 17">
    <location>
        <position position="141"/>
    </location>
    <ligand>
        <name>[2Fe-2S] cluster</name>
        <dbReference type="ChEBI" id="CHEBI:190135"/>
    </ligand>
</feature>
<dbReference type="InterPro" id="IPR007197">
    <property type="entry name" value="rSAM"/>
</dbReference>
<dbReference type="OrthoDB" id="9786826at2"/>
<dbReference type="EC" id="2.8.1.6" evidence="4 16"/>
<dbReference type="InterPro" id="IPR006638">
    <property type="entry name" value="Elp3/MiaA/NifB-like_rSAM"/>
</dbReference>
<dbReference type="GO" id="GO:0051537">
    <property type="term" value="F:2 iron, 2 sulfur cluster binding"/>
    <property type="evidence" value="ECO:0007669"/>
    <property type="project" value="UniProtKB-KW"/>
</dbReference>
<evidence type="ECO:0000256" key="9">
    <source>
        <dbReference type="ARBA" id="ARBA00022723"/>
    </source>
</evidence>
<dbReference type="HAMAP" id="MF_01694">
    <property type="entry name" value="BioB"/>
    <property type="match status" value="1"/>
</dbReference>
<dbReference type="PANTHER" id="PTHR22976:SF2">
    <property type="entry name" value="BIOTIN SYNTHASE, MITOCHONDRIAL"/>
    <property type="match status" value="1"/>
</dbReference>
<evidence type="ECO:0000256" key="3">
    <source>
        <dbReference type="ARBA" id="ARBA00011738"/>
    </source>
</evidence>
<dbReference type="SFLD" id="SFLDS00029">
    <property type="entry name" value="Radical_SAM"/>
    <property type="match status" value="1"/>
</dbReference>
<keyword evidence="8 16" id="KW-0001">2Fe-2S</keyword>
<dbReference type="Proteomes" id="UP000276349">
    <property type="component" value="Unassembled WGS sequence"/>
</dbReference>
<comment type="similarity">
    <text evidence="2 16">Belongs to the radical SAM superfamily. Biotin synthase family.</text>
</comment>